<sequence>MSLPSYQEIQRLAYQGVRLEITGGMPTWEALPGALHQGVVDDIRQSLTRHNAPTKPCGCYHIAATYIEFAPNLLRRPDIALFCSKPPRPDGAITGLIPEAVIEVLSLGYEQKDRDAVALYLAAGVQDVLLVDPRHATVEWHCLAVARRLYDLPATLQLQMGCCVPLERVGE</sequence>
<dbReference type="CDD" id="cd06260">
    <property type="entry name" value="DUF820-like"/>
    <property type="match status" value="1"/>
</dbReference>
<dbReference type="InterPro" id="IPR008538">
    <property type="entry name" value="Uma2"/>
</dbReference>
<organism evidence="2 3">
    <name type="scientific">Candidatus Viridilinea halotolerans</name>
    <dbReference type="NCBI Taxonomy" id="2491704"/>
    <lineage>
        <taxon>Bacteria</taxon>
        <taxon>Bacillati</taxon>
        <taxon>Chloroflexota</taxon>
        <taxon>Chloroflexia</taxon>
        <taxon>Chloroflexales</taxon>
        <taxon>Chloroflexineae</taxon>
        <taxon>Oscillochloridaceae</taxon>
        <taxon>Candidatus Viridilinea</taxon>
    </lineage>
</organism>
<protein>
    <submittedName>
        <fullName evidence="2">Uma2 family endonuclease</fullName>
    </submittedName>
</protein>
<dbReference type="InterPro" id="IPR011335">
    <property type="entry name" value="Restrct_endonuc-II-like"/>
</dbReference>
<keyword evidence="2" id="KW-0540">Nuclease</keyword>
<dbReference type="GO" id="GO:0004519">
    <property type="term" value="F:endonuclease activity"/>
    <property type="evidence" value="ECO:0007669"/>
    <property type="project" value="UniProtKB-KW"/>
</dbReference>
<dbReference type="EMBL" id="RSAS01000032">
    <property type="protein sequence ID" value="RRR78067.1"/>
    <property type="molecule type" value="Genomic_DNA"/>
</dbReference>
<comment type="caution">
    <text evidence="2">The sequence shown here is derived from an EMBL/GenBank/DDBJ whole genome shotgun (WGS) entry which is preliminary data.</text>
</comment>
<keyword evidence="2" id="KW-0255">Endonuclease</keyword>
<gene>
    <name evidence="2" type="ORF">EI684_00770</name>
</gene>
<proteinExistence type="predicted"/>
<dbReference type="Proteomes" id="UP000280307">
    <property type="component" value="Unassembled WGS sequence"/>
</dbReference>
<dbReference type="Pfam" id="PF05685">
    <property type="entry name" value="Uma2"/>
    <property type="match status" value="1"/>
</dbReference>
<name>A0A426UBC8_9CHLR</name>
<keyword evidence="2" id="KW-0378">Hydrolase</keyword>
<dbReference type="AlphaFoldDB" id="A0A426UBC8"/>
<evidence type="ECO:0000259" key="1">
    <source>
        <dbReference type="Pfam" id="PF05685"/>
    </source>
</evidence>
<dbReference type="Gene3D" id="3.90.1570.10">
    <property type="entry name" value="tt1808, chain A"/>
    <property type="match status" value="1"/>
</dbReference>
<evidence type="ECO:0000313" key="3">
    <source>
        <dbReference type="Proteomes" id="UP000280307"/>
    </source>
</evidence>
<feature type="domain" description="Putative restriction endonuclease" evidence="1">
    <location>
        <begin position="7"/>
        <end position="151"/>
    </location>
</feature>
<dbReference type="InterPro" id="IPR012296">
    <property type="entry name" value="Nuclease_put_TT1808"/>
</dbReference>
<dbReference type="SUPFAM" id="SSF52980">
    <property type="entry name" value="Restriction endonuclease-like"/>
    <property type="match status" value="1"/>
</dbReference>
<accession>A0A426UBC8</accession>
<evidence type="ECO:0000313" key="2">
    <source>
        <dbReference type="EMBL" id="RRR78067.1"/>
    </source>
</evidence>
<reference evidence="2 3" key="1">
    <citation type="submission" date="2018-12" db="EMBL/GenBank/DDBJ databases">
        <title>Genome Sequence of Candidatus Viridilinea halotolerans isolated from saline sulfide-rich spring.</title>
        <authorList>
            <person name="Grouzdev D.S."/>
            <person name="Burganskaya E.I."/>
            <person name="Krutkina M.S."/>
            <person name="Sukhacheva M.V."/>
            <person name="Gorlenko V.M."/>
        </authorList>
    </citation>
    <scope>NUCLEOTIDE SEQUENCE [LARGE SCALE GENOMIC DNA]</scope>
    <source>
        <strain evidence="2">Chok-6</strain>
    </source>
</reference>